<dbReference type="RefSeq" id="XP_008082729.1">
    <property type="nucleotide sequence ID" value="XM_008084538.1"/>
</dbReference>
<dbReference type="CDD" id="cd00067">
    <property type="entry name" value="GAL4"/>
    <property type="match status" value="1"/>
</dbReference>
<keyword evidence="2" id="KW-0805">Transcription regulation</keyword>
<dbReference type="PROSITE" id="PS00463">
    <property type="entry name" value="ZN2_CY6_FUNGAL_1"/>
    <property type="match status" value="1"/>
</dbReference>
<dbReference type="GO" id="GO:0003677">
    <property type="term" value="F:DNA binding"/>
    <property type="evidence" value="ECO:0007669"/>
    <property type="project" value="UniProtKB-KW"/>
</dbReference>
<dbReference type="InterPro" id="IPR001138">
    <property type="entry name" value="Zn2Cys6_DnaBD"/>
</dbReference>
<dbReference type="OrthoDB" id="6509908at2759"/>
<dbReference type="Pfam" id="PF04082">
    <property type="entry name" value="Fungal_trans"/>
    <property type="match status" value="1"/>
</dbReference>
<keyword evidence="1" id="KW-0479">Metal-binding</keyword>
<dbReference type="KEGG" id="glz:GLAREA_13059"/>
<keyword evidence="4" id="KW-0539">Nucleus</keyword>
<dbReference type="InterPro" id="IPR036864">
    <property type="entry name" value="Zn2-C6_fun-type_DNA-bd_sf"/>
</dbReference>
<proteinExistence type="predicted"/>
<name>S3DEF2_GLAL2</name>
<dbReference type="AlphaFoldDB" id="S3DEF2"/>
<dbReference type="InterPro" id="IPR007219">
    <property type="entry name" value="XnlR_reg_dom"/>
</dbReference>
<organism evidence="6 7">
    <name type="scientific">Glarea lozoyensis (strain ATCC 20868 / MF5171)</name>
    <dbReference type="NCBI Taxonomy" id="1116229"/>
    <lineage>
        <taxon>Eukaryota</taxon>
        <taxon>Fungi</taxon>
        <taxon>Dikarya</taxon>
        <taxon>Ascomycota</taxon>
        <taxon>Pezizomycotina</taxon>
        <taxon>Leotiomycetes</taxon>
        <taxon>Helotiales</taxon>
        <taxon>Helotiaceae</taxon>
        <taxon>Glarea</taxon>
    </lineage>
</organism>
<dbReference type="PANTHER" id="PTHR47840:SF1">
    <property type="entry name" value="ZN(II)2CYS6 TRANSCRIPTION FACTOR (EUROFUNG)"/>
    <property type="match status" value="1"/>
</dbReference>
<dbReference type="eggNOG" id="ENOG502SHX3">
    <property type="taxonomic scope" value="Eukaryota"/>
</dbReference>
<evidence type="ECO:0000313" key="6">
    <source>
        <dbReference type="EMBL" id="EPE30336.1"/>
    </source>
</evidence>
<dbReference type="OMA" id="CKITVPY"/>
<reference evidence="6 7" key="1">
    <citation type="journal article" date="2013" name="BMC Genomics">
        <title>Genomics-driven discovery of the pneumocandin biosynthetic gene cluster in the fungus Glarea lozoyensis.</title>
        <authorList>
            <person name="Chen L."/>
            <person name="Yue Q."/>
            <person name="Zhang X."/>
            <person name="Xiang M."/>
            <person name="Wang C."/>
            <person name="Li S."/>
            <person name="Che Y."/>
            <person name="Ortiz-Lopez F.J."/>
            <person name="Bills G.F."/>
            <person name="Liu X."/>
            <person name="An Z."/>
        </authorList>
    </citation>
    <scope>NUCLEOTIDE SEQUENCE [LARGE SCALE GENOMIC DNA]</scope>
    <source>
        <strain evidence="7">ATCC 20868 / MF5171</strain>
    </source>
</reference>
<evidence type="ECO:0000256" key="3">
    <source>
        <dbReference type="ARBA" id="ARBA00023163"/>
    </source>
</evidence>
<protein>
    <submittedName>
        <fullName evidence="6">Zn2/Cys6 DNA-binding protein</fullName>
    </submittedName>
</protein>
<keyword evidence="6" id="KW-0238">DNA-binding</keyword>
<dbReference type="SMART" id="SM00906">
    <property type="entry name" value="Fungal_trans"/>
    <property type="match status" value="1"/>
</dbReference>
<evidence type="ECO:0000313" key="7">
    <source>
        <dbReference type="Proteomes" id="UP000016922"/>
    </source>
</evidence>
<evidence type="ECO:0000259" key="5">
    <source>
        <dbReference type="PROSITE" id="PS50048"/>
    </source>
</evidence>
<gene>
    <name evidence="6" type="ORF">GLAREA_13059</name>
</gene>
<keyword evidence="7" id="KW-1185">Reference proteome</keyword>
<dbReference type="SUPFAM" id="SSF57701">
    <property type="entry name" value="Zn2/Cys6 DNA-binding domain"/>
    <property type="match status" value="1"/>
</dbReference>
<dbReference type="STRING" id="1116229.S3DEF2"/>
<feature type="domain" description="Zn(2)-C6 fungal-type" evidence="5">
    <location>
        <begin position="24"/>
        <end position="56"/>
    </location>
</feature>
<evidence type="ECO:0000256" key="2">
    <source>
        <dbReference type="ARBA" id="ARBA00023015"/>
    </source>
</evidence>
<dbReference type="PANTHER" id="PTHR47840">
    <property type="entry name" value="ZN(II)2CYS6 TRANSCRIPTION FACTOR (EUROFUNG)-RELATED"/>
    <property type="match status" value="1"/>
</dbReference>
<dbReference type="EMBL" id="KE145364">
    <property type="protein sequence ID" value="EPE30336.1"/>
    <property type="molecule type" value="Genomic_DNA"/>
</dbReference>
<dbReference type="GO" id="GO:0006351">
    <property type="term" value="P:DNA-templated transcription"/>
    <property type="evidence" value="ECO:0007669"/>
    <property type="project" value="InterPro"/>
</dbReference>
<dbReference type="GO" id="GO:0000981">
    <property type="term" value="F:DNA-binding transcription factor activity, RNA polymerase II-specific"/>
    <property type="evidence" value="ECO:0007669"/>
    <property type="project" value="InterPro"/>
</dbReference>
<dbReference type="GO" id="GO:0008270">
    <property type="term" value="F:zinc ion binding"/>
    <property type="evidence" value="ECO:0007669"/>
    <property type="project" value="InterPro"/>
</dbReference>
<dbReference type="GeneID" id="19472099"/>
<accession>S3DEF2</accession>
<dbReference type="SMART" id="SM00066">
    <property type="entry name" value="GAL4"/>
    <property type="match status" value="1"/>
</dbReference>
<keyword evidence="3" id="KW-0804">Transcription</keyword>
<evidence type="ECO:0000256" key="1">
    <source>
        <dbReference type="ARBA" id="ARBA00022723"/>
    </source>
</evidence>
<dbReference type="Proteomes" id="UP000016922">
    <property type="component" value="Unassembled WGS sequence"/>
</dbReference>
<dbReference type="Gene3D" id="4.10.240.10">
    <property type="entry name" value="Zn(2)-C6 fungal-type DNA-binding domain"/>
    <property type="match status" value="1"/>
</dbReference>
<dbReference type="HOGENOM" id="CLU_004804_2_3_1"/>
<evidence type="ECO:0000256" key="4">
    <source>
        <dbReference type="ARBA" id="ARBA00023242"/>
    </source>
</evidence>
<dbReference type="CDD" id="cd12148">
    <property type="entry name" value="fungal_TF_MHR"/>
    <property type="match status" value="1"/>
</dbReference>
<sequence>MAPGLAYRHDGQLPRKKLRKGTHSCLPCRNRKARCKYSAGDQACEGCLSRNLNCVDQQSGDTLAEVGRKRTTSQKRDAELEVLVGQVLQRLTEKDEDTGCTKEEQRAIAALAKVQDGLTSGTASANSKMSAELLLSEARSKEYPVTDYDSPLPKGPVMTFIDGRFQLLSEVGSAFVLSSAEEGKADCIQASATTELRALIPSSSDLKLILGAGQSGWRIWQKAFPDVAWDDLDSTGNPKADSILLRILQAAQSPIPTNIAKLVLCISLNIQQLPLETNWSLARLPTSSSELEKHYLNPVESFLASDENSACTVEGLECMMVQTRLYINIGKPLKAWLVFRRAVSIAHLLGLHRQSATSSDRISTRKRGLWLQIWQGERYLSLIFGLSHSVSDEQFDLESYESELRTKPCGEQLLLRISVIAGCISQRDHNITTSNRAPDPQITLLIEQKLETARMSMPEGWWETMPNSQMSLEAITDMTAAKFAFSNVKKLLYLPFVLHVGTHPCYERSRTAILDASREMIMLYLVMRDDDRPLFHVCYVADFQVFTAALVLVLDLLDYGRPFERLEGGQRDGDWRIINNITECFTRIASKWHNNVAAQAAKILEDLVNFNDAQSGDDIYEASIPYFGKISIKKKLQSRGHLLSSLNTEALPIAQEHTSLWDTAGDSLVLFDSCVVPLEDPSGLDWMADINFDLCDGWDTLSHCALLG</sequence>
<dbReference type="PROSITE" id="PS50048">
    <property type="entry name" value="ZN2_CY6_FUNGAL_2"/>
    <property type="match status" value="1"/>
</dbReference>